<gene>
    <name evidence="1" type="ORF">I553_8584</name>
</gene>
<reference evidence="1" key="1">
    <citation type="submission" date="2014-01" db="EMBL/GenBank/DDBJ databases">
        <authorList>
            <person name="Brown-Elliot B."/>
            <person name="Wallace R."/>
            <person name="Lenaerts A."/>
            <person name="Ordway D."/>
            <person name="DeGroote M.A."/>
            <person name="Parker T."/>
            <person name="Sizemore C."/>
            <person name="Tallon L.J."/>
            <person name="Sadzewicz L.K."/>
            <person name="Sengamalay N."/>
            <person name="Fraser C.M."/>
            <person name="Hine E."/>
            <person name="Shefchek K.A."/>
            <person name="Das S.P."/>
            <person name="Tettelin H."/>
        </authorList>
    </citation>
    <scope>NUCLEOTIDE SEQUENCE [LARGE SCALE GENOMIC DNA]</scope>
    <source>
        <strain evidence="1">4042</strain>
    </source>
</reference>
<accession>X8CL13</accession>
<name>X8CL13_MYCXE</name>
<proteinExistence type="predicted"/>
<evidence type="ECO:0000313" key="1">
    <source>
        <dbReference type="EMBL" id="EUA56536.1"/>
    </source>
</evidence>
<dbReference type="PATRIC" id="fig|1299334.3.peg.2685"/>
<dbReference type="EMBL" id="JAOB01000029">
    <property type="protein sequence ID" value="EUA56536.1"/>
    <property type="molecule type" value="Genomic_DNA"/>
</dbReference>
<protein>
    <submittedName>
        <fullName evidence="1">Uncharacterized protein</fullName>
    </submittedName>
</protein>
<dbReference type="AlphaFoldDB" id="X8CL13"/>
<sequence>MLVPGRRSTRCSHKNPCRPLLPDAHRINAVGYRDAEKAFGTTGYLSAAPSFASSAKAALSRRVAEARCSPAG</sequence>
<organism evidence="1">
    <name type="scientific">Mycobacterium xenopi 4042</name>
    <dbReference type="NCBI Taxonomy" id="1299334"/>
    <lineage>
        <taxon>Bacteria</taxon>
        <taxon>Bacillati</taxon>
        <taxon>Actinomycetota</taxon>
        <taxon>Actinomycetes</taxon>
        <taxon>Mycobacteriales</taxon>
        <taxon>Mycobacteriaceae</taxon>
        <taxon>Mycobacterium</taxon>
    </lineage>
</organism>
<comment type="caution">
    <text evidence="1">The sequence shown here is derived from an EMBL/GenBank/DDBJ whole genome shotgun (WGS) entry which is preliminary data.</text>
</comment>